<evidence type="ECO:0000313" key="10">
    <source>
        <dbReference type="Proteomes" id="UP000054691"/>
    </source>
</evidence>
<dbReference type="Proteomes" id="UP000054691">
    <property type="component" value="Unassembled WGS sequence"/>
</dbReference>
<comment type="similarity">
    <text evidence="1 6">Belongs to the NusB family.</text>
</comment>
<dbReference type="OrthoDB" id="9789556at2"/>
<dbReference type="Gene3D" id="1.10.940.10">
    <property type="entry name" value="NusB-like"/>
    <property type="match status" value="1"/>
</dbReference>
<dbReference type="AlphaFoldDB" id="A0A378J678"/>
<keyword evidence="10" id="KW-1185">Reference proteome</keyword>
<comment type="function">
    <text evidence="6">Involved in transcription antitermination. Required for transcription of ribosomal RNA (rRNA) genes. Binds specifically to the boxA antiterminator sequence of the ribosomal RNA (rrn) operons.</text>
</comment>
<dbReference type="EMBL" id="LNYE01000029">
    <property type="protein sequence ID" value="KTD06118.1"/>
    <property type="molecule type" value="Genomic_DNA"/>
</dbReference>
<dbReference type="NCBIfam" id="TIGR01951">
    <property type="entry name" value="nusB"/>
    <property type="match status" value="1"/>
</dbReference>
<reference evidence="8 10" key="1">
    <citation type="submission" date="2015-11" db="EMBL/GenBank/DDBJ databases">
        <title>Genomic analysis of 38 Legionella species identifies large and diverse effector repertoires.</title>
        <authorList>
            <person name="Burstein D."/>
            <person name="Amaro F."/>
            <person name="Zusman T."/>
            <person name="Lifshitz Z."/>
            <person name="Cohen O."/>
            <person name="Gilbert J.A."/>
            <person name="Pupko T."/>
            <person name="Shuman H.A."/>
            <person name="Segal G."/>
        </authorList>
    </citation>
    <scope>NUCLEOTIDE SEQUENCE [LARGE SCALE GENOMIC DNA]</scope>
    <source>
        <strain evidence="8 10">Lyon 8420412</strain>
    </source>
</reference>
<evidence type="ECO:0000313" key="9">
    <source>
        <dbReference type="EMBL" id="STX42896.1"/>
    </source>
</evidence>
<evidence type="ECO:0000256" key="4">
    <source>
        <dbReference type="ARBA" id="ARBA00023015"/>
    </source>
</evidence>
<protein>
    <recommendedName>
        <fullName evidence="6">Transcription antitermination protein NusB</fullName>
    </recommendedName>
    <alternativeName>
        <fullName evidence="6">Antitermination factor NusB</fullName>
    </alternativeName>
</protein>
<evidence type="ECO:0000256" key="6">
    <source>
        <dbReference type="HAMAP-Rule" id="MF_00073"/>
    </source>
</evidence>
<organism evidence="9 11">
    <name type="scientific">Legionella gratiana</name>
    <dbReference type="NCBI Taxonomy" id="45066"/>
    <lineage>
        <taxon>Bacteria</taxon>
        <taxon>Pseudomonadati</taxon>
        <taxon>Pseudomonadota</taxon>
        <taxon>Gammaproteobacteria</taxon>
        <taxon>Legionellales</taxon>
        <taxon>Legionellaceae</taxon>
        <taxon>Legionella</taxon>
    </lineage>
</organism>
<gene>
    <name evidence="6 9" type="primary">nusB</name>
    <name evidence="8" type="ORF">Lgra_2895</name>
    <name evidence="9" type="ORF">NCTC12388_00855</name>
</gene>
<evidence type="ECO:0000259" key="7">
    <source>
        <dbReference type="Pfam" id="PF01029"/>
    </source>
</evidence>
<sequence length="154" mass="17732">MKVYEVKVEKQSISGKRKARKLALQALYQWLMSGTEVHEIEAQFRVINKMEKVDVDYFCRLLHGVPEQVTSLEARITPFLDREIAALNPIELTVLRLGSFELLYCPEIPYKVVLDESISLTKEFGSQDGYRYVNGVLNNLARQVRSIEISHSNE</sequence>
<feature type="domain" description="NusB/RsmB/TIM44" evidence="7">
    <location>
        <begin position="17"/>
        <end position="142"/>
    </location>
</feature>
<evidence type="ECO:0000313" key="11">
    <source>
        <dbReference type="Proteomes" id="UP000254476"/>
    </source>
</evidence>
<keyword evidence="2 6" id="KW-0889">Transcription antitermination</keyword>
<dbReference type="EMBL" id="UGOB01000001">
    <property type="protein sequence ID" value="STX42896.1"/>
    <property type="molecule type" value="Genomic_DNA"/>
</dbReference>
<evidence type="ECO:0000313" key="8">
    <source>
        <dbReference type="EMBL" id="KTD06118.1"/>
    </source>
</evidence>
<dbReference type="STRING" id="45066.Lgra_2895"/>
<dbReference type="Proteomes" id="UP000254476">
    <property type="component" value="Unassembled WGS sequence"/>
</dbReference>
<dbReference type="GO" id="GO:0006353">
    <property type="term" value="P:DNA-templated transcription termination"/>
    <property type="evidence" value="ECO:0007669"/>
    <property type="project" value="UniProtKB-UniRule"/>
</dbReference>
<dbReference type="PANTHER" id="PTHR11078">
    <property type="entry name" value="N UTILIZATION SUBSTANCE PROTEIN B-RELATED"/>
    <property type="match status" value="1"/>
</dbReference>
<dbReference type="InterPro" id="IPR035926">
    <property type="entry name" value="NusB-like_sf"/>
</dbReference>
<dbReference type="SUPFAM" id="SSF48013">
    <property type="entry name" value="NusB-like"/>
    <property type="match status" value="1"/>
</dbReference>
<dbReference type="HAMAP" id="MF_00073">
    <property type="entry name" value="NusB"/>
    <property type="match status" value="1"/>
</dbReference>
<keyword evidence="3 6" id="KW-0694">RNA-binding</keyword>
<keyword evidence="4 6" id="KW-0805">Transcription regulation</keyword>
<accession>A0A378J678</accession>
<dbReference type="Pfam" id="PF01029">
    <property type="entry name" value="NusB"/>
    <property type="match status" value="1"/>
</dbReference>
<dbReference type="PANTHER" id="PTHR11078:SF3">
    <property type="entry name" value="ANTITERMINATION NUSB DOMAIN-CONTAINING PROTEIN"/>
    <property type="match status" value="1"/>
</dbReference>
<name>A0A378J678_9GAMM</name>
<reference evidence="9 11" key="2">
    <citation type="submission" date="2018-06" db="EMBL/GenBank/DDBJ databases">
        <authorList>
            <consortium name="Pathogen Informatics"/>
            <person name="Doyle S."/>
        </authorList>
    </citation>
    <scope>NUCLEOTIDE SEQUENCE [LARGE SCALE GENOMIC DNA]</scope>
    <source>
        <strain evidence="9 11">NCTC12388</strain>
    </source>
</reference>
<dbReference type="GO" id="GO:0003723">
    <property type="term" value="F:RNA binding"/>
    <property type="evidence" value="ECO:0007669"/>
    <property type="project" value="UniProtKB-UniRule"/>
</dbReference>
<dbReference type="GO" id="GO:0031564">
    <property type="term" value="P:transcription antitermination"/>
    <property type="evidence" value="ECO:0007669"/>
    <property type="project" value="UniProtKB-KW"/>
</dbReference>
<dbReference type="GO" id="GO:0005829">
    <property type="term" value="C:cytosol"/>
    <property type="evidence" value="ECO:0007669"/>
    <property type="project" value="TreeGrafter"/>
</dbReference>
<evidence type="ECO:0000256" key="5">
    <source>
        <dbReference type="ARBA" id="ARBA00023163"/>
    </source>
</evidence>
<dbReference type="InterPro" id="IPR006027">
    <property type="entry name" value="NusB_RsmB_TIM44"/>
</dbReference>
<evidence type="ECO:0000256" key="1">
    <source>
        <dbReference type="ARBA" id="ARBA00005952"/>
    </source>
</evidence>
<evidence type="ECO:0000256" key="3">
    <source>
        <dbReference type="ARBA" id="ARBA00022884"/>
    </source>
</evidence>
<keyword evidence="5 6" id="KW-0804">Transcription</keyword>
<proteinExistence type="inferred from homology"/>
<dbReference type="InterPro" id="IPR011605">
    <property type="entry name" value="NusB_fam"/>
</dbReference>
<evidence type="ECO:0000256" key="2">
    <source>
        <dbReference type="ARBA" id="ARBA00022814"/>
    </source>
</evidence>